<protein>
    <submittedName>
        <fullName evidence="4">D-TA family PLP-dependent enzyme</fullName>
    </submittedName>
</protein>
<dbReference type="Proteomes" id="UP000671908">
    <property type="component" value="Chromosome"/>
</dbReference>
<dbReference type="KEGG" id="tpav:HRQ91_08770"/>
<dbReference type="PANTHER" id="PTHR28004">
    <property type="entry name" value="ZGC:162816-RELATED"/>
    <property type="match status" value="1"/>
</dbReference>
<evidence type="ECO:0000256" key="1">
    <source>
        <dbReference type="ARBA" id="ARBA00005323"/>
    </source>
</evidence>
<gene>
    <name evidence="4" type="ORF">HRQ91_08770</name>
</gene>
<dbReference type="RefSeq" id="WP_210119193.1">
    <property type="nucleotide sequence ID" value="NZ_CP054142.1"/>
</dbReference>
<dbReference type="Pfam" id="PF01168">
    <property type="entry name" value="Ala_racemase_N"/>
    <property type="match status" value="1"/>
</dbReference>
<evidence type="ECO:0000259" key="3">
    <source>
        <dbReference type="SMART" id="SM01119"/>
    </source>
</evidence>
<dbReference type="GO" id="GO:0036088">
    <property type="term" value="P:D-serine catabolic process"/>
    <property type="evidence" value="ECO:0007669"/>
    <property type="project" value="TreeGrafter"/>
</dbReference>
<evidence type="ECO:0000256" key="2">
    <source>
        <dbReference type="ARBA" id="ARBA00023239"/>
    </source>
</evidence>
<organism evidence="4 5">
    <name type="scientific">Treponema parvum</name>
    <dbReference type="NCBI Taxonomy" id="138851"/>
    <lineage>
        <taxon>Bacteria</taxon>
        <taxon>Pseudomonadati</taxon>
        <taxon>Spirochaetota</taxon>
        <taxon>Spirochaetia</taxon>
        <taxon>Spirochaetales</taxon>
        <taxon>Treponemataceae</taxon>
        <taxon>Treponema</taxon>
    </lineage>
</organism>
<dbReference type="AlphaFoldDB" id="A0A975F4I0"/>
<evidence type="ECO:0000313" key="5">
    <source>
        <dbReference type="Proteomes" id="UP000671908"/>
    </source>
</evidence>
<evidence type="ECO:0000313" key="4">
    <source>
        <dbReference type="EMBL" id="QTQ14540.1"/>
    </source>
</evidence>
<reference evidence="4 5" key="1">
    <citation type="journal article" date="2021" name="Microbiol. Resour. Announc.">
        <title>Complete Genome Sequences of Three Human Oral Treponema parvum Isolates.</title>
        <authorList>
            <person name="Zeng H."/>
            <person name="Watt R.M."/>
        </authorList>
    </citation>
    <scope>NUCLEOTIDE SEQUENCE [LARGE SCALE GENOMIC DNA]</scope>
    <source>
        <strain evidence="4 5">ATCC 700770</strain>
    </source>
</reference>
<dbReference type="PANTHER" id="PTHR28004:SF2">
    <property type="entry name" value="D-SERINE DEHYDRATASE"/>
    <property type="match status" value="1"/>
</dbReference>
<comment type="similarity">
    <text evidence="1">Belongs to the DSD1 family.</text>
</comment>
<keyword evidence="2" id="KW-0456">Lyase</keyword>
<name>A0A975F4I0_9SPIR</name>
<dbReference type="EMBL" id="CP054142">
    <property type="protein sequence ID" value="QTQ14540.1"/>
    <property type="molecule type" value="Genomic_DNA"/>
</dbReference>
<dbReference type="Gene3D" id="3.20.20.10">
    <property type="entry name" value="Alanine racemase"/>
    <property type="match status" value="1"/>
</dbReference>
<dbReference type="GO" id="GO:0008721">
    <property type="term" value="F:D-serine ammonia-lyase activity"/>
    <property type="evidence" value="ECO:0007669"/>
    <property type="project" value="TreeGrafter"/>
</dbReference>
<keyword evidence="5" id="KW-1185">Reference proteome</keyword>
<dbReference type="SUPFAM" id="SSF51419">
    <property type="entry name" value="PLP-binding barrel"/>
    <property type="match status" value="1"/>
</dbReference>
<dbReference type="CDD" id="cd06821">
    <property type="entry name" value="PLPDE_III_D-TA"/>
    <property type="match status" value="1"/>
</dbReference>
<dbReference type="InterPro" id="IPR026956">
    <property type="entry name" value="D-ser_dehydrat-like_dom"/>
</dbReference>
<dbReference type="InterPro" id="IPR001608">
    <property type="entry name" value="Ala_racemase_N"/>
</dbReference>
<dbReference type="Gene3D" id="2.40.37.20">
    <property type="entry name" value="D-serine dehydratase-like domain"/>
    <property type="match status" value="1"/>
</dbReference>
<dbReference type="Pfam" id="PF14031">
    <property type="entry name" value="D-ser_dehydrat"/>
    <property type="match status" value="1"/>
</dbReference>
<dbReference type="SMART" id="SM01119">
    <property type="entry name" value="D-ser_dehydrat"/>
    <property type="match status" value="1"/>
</dbReference>
<accession>A0A975F4I0</accession>
<dbReference type="InterPro" id="IPR042208">
    <property type="entry name" value="D-ser_dehydrat-like_sf"/>
</dbReference>
<sequence length="370" mass="41157">MKCLYDNDNVDDVISPVLIYYKKIIIDNIKLSIKIAGSADRLWPHVKTHKSESMVKLQQSLGINKFKCATIAEAEMLAMARAEKIVLAYPLVGPNIKRFLQLIKTYPDSTFYAIGDDYDTIKKLGEAAVKNDMIVSMMIDVNMGMDRTGAPIDEVEALYARCAELPGIEMTGLHCYDGNHHESDVNERTARVSEVDKKIETVVSCLEAKKIKCPILIMGGSPSFPCHAKLTKYYLSPGTVFINDAGYRNGFKDLPFVPAAALLTRVISHPVKGSFTLDLGYKAIASDPQGVRGELQNWPNAEPVLQNEEHWVFKMKKGHENEVPPIGTVLYVIPTHICPTSALYPSVLVSENGKITESWDVTARNRKINI</sequence>
<dbReference type="InterPro" id="IPR051466">
    <property type="entry name" value="D-amino_acid_metab_enzyme"/>
</dbReference>
<dbReference type="InterPro" id="IPR029066">
    <property type="entry name" value="PLP-binding_barrel"/>
</dbReference>
<feature type="domain" description="D-serine dehydratase-like" evidence="3">
    <location>
        <begin position="259"/>
        <end position="351"/>
    </location>
</feature>
<proteinExistence type="inferred from homology"/>